<protein>
    <submittedName>
        <fullName evidence="2">Uncharacterized protein</fullName>
    </submittedName>
</protein>
<dbReference type="EMBL" id="VXIS01000094">
    <property type="protein sequence ID" value="KAA8905880.1"/>
    <property type="molecule type" value="Genomic_DNA"/>
</dbReference>
<accession>A0A5J5EW44</accession>
<organism evidence="2 3">
    <name type="scientific">Sphaerosporella brunnea</name>
    <dbReference type="NCBI Taxonomy" id="1250544"/>
    <lineage>
        <taxon>Eukaryota</taxon>
        <taxon>Fungi</taxon>
        <taxon>Dikarya</taxon>
        <taxon>Ascomycota</taxon>
        <taxon>Pezizomycotina</taxon>
        <taxon>Pezizomycetes</taxon>
        <taxon>Pezizales</taxon>
        <taxon>Pyronemataceae</taxon>
        <taxon>Sphaerosporella</taxon>
    </lineage>
</organism>
<reference evidence="2 3" key="1">
    <citation type="submission" date="2019-09" db="EMBL/GenBank/DDBJ databases">
        <title>Draft genome of the ectomycorrhizal ascomycete Sphaerosporella brunnea.</title>
        <authorList>
            <consortium name="DOE Joint Genome Institute"/>
            <person name="Benucci G.M."/>
            <person name="Marozzi G."/>
            <person name="Antonielli L."/>
            <person name="Sanchez S."/>
            <person name="Marco P."/>
            <person name="Wang X."/>
            <person name="Falini L.B."/>
            <person name="Barry K."/>
            <person name="Haridas S."/>
            <person name="Lipzen A."/>
            <person name="Labutti K."/>
            <person name="Grigoriev I.V."/>
            <person name="Murat C."/>
            <person name="Martin F."/>
            <person name="Albertini E."/>
            <person name="Donnini D."/>
            <person name="Bonito G."/>
        </authorList>
    </citation>
    <scope>NUCLEOTIDE SEQUENCE [LARGE SCALE GENOMIC DNA]</scope>
    <source>
        <strain evidence="2 3">Sb_GMNB300</strain>
    </source>
</reference>
<gene>
    <name evidence="2" type="ORF">FN846DRAFT_1014273</name>
</gene>
<keyword evidence="1" id="KW-0732">Signal</keyword>
<evidence type="ECO:0000313" key="2">
    <source>
        <dbReference type="EMBL" id="KAA8905880.1"/>
    </source>
</evidence>
<evidence type="ECO:0000256" key="1">
    <source>
        <dbReference type="SAM" id="SignalP"/>
    </source>
</evidence>
<name>A0A5J5EW44_9PEZI</name>
<dbReference type="InParanoid" id="A0A5J5EW44"/>
<feature type="signal peptide" evidence="1">
    <location>
        <begin position="1"/>
        <end position="24"/>
    </location>
</feature>
<sequence>MAEVNMTSRLLVLLRAGTFPSLLARLVLWPPLCVEFNPHFVRKNDATYLNCEAGLPEKDAIKHHLFTWNVRHDYLILSQRDVAVDSVAGRKRNKLFGCIGPNEKENGSETQEKIPLQSDQTSLHLHEACTVSRPLLRPYNSIS</sequence>
<evidence type="ECO:0000313" key="3">
    <source>
        <dbReference type="Proteomes" id="UP000326924"/>
    </source>
</evidence>
<keyword evidence="3" id="KW-1185">Reference proteome</keyword>
<comment type="caution">
    <text evidence="2">The sequence shown here is derived from an EMBL/GenBank/DDBJ whole genome shotgun (WGS) entry which is preliminary data.</text>
</comment>
<feature type="chain" id="PRO_5023848171" evidence="1">
    <location>
        <begin position="25"/>
        <end position="143"/>
    </location>
</feature>
<proteinExistence type="predicted"/>
<dbReference type="AlphaFoldDB" id="A0A5J5EW44"/>
<dbReference type="Proteomes" id="UP000326924">
    <property type="component" value="Unassembled WGS sequence"/>
</dbReference>